<evidence type="ECO:0000256" key="4">
    <source>
        <dbReference type="SAM" id="MobiDB-lite"/>
    </source>
</evidence>
<dbReference type="InterPro" id="IPR050773">
    <property type="entry name" value="CbxX/CfxQ_RuBisCO_ESX"/>
</dbReference>
<evidence type="ECO:0000256" key="1">
    <source>
        <dbReference type="ARBA" id="ARBA00010378"/>
    </source>
</evidence>
<feature type="domain" description="AAA+ ATPase" evidence="5">
    <location>
        <begin position="247"/>
        <end position="390"/>
    </location>
</feature>
<dbReference type="PANTHER" id="PTHR43392:SF2">
    <property type="entry name" value="AAA-TYPE ATPASE FAMILY PROTEIN _ ANKYRIN REPEAT FAMILY PROTEIN"/>
    <property type="match status" value="1"/>
</dbReference>
<comment type="similarity">
    <text evidence="1">Belongs to the CbxX/CfxQ family.</text>
</comment>
<evidence type="ECO:0000256" key="3">
    <source>
        <dbReference type="ARBA" id="ARBA00022840"/>
    </source>
</evidence>
<sequence>MEALVHKLSSDEPFRDDLYVSFLTSVVLKYQRYRLNAEKTDEDLQQQTEAASAMVAEIQRSPVGPDLEDKEKRWSFVDEKLPSFWSAFALKNAQRRYVAIATQVLEEHFAMDVAGSIVNSKDFRAYSRGQDAAGGALKPRNKTEAAVGSHEIGQSMMAELARDRMWEWFQKQKGGGSPRRSTRKKKSTREASSPVAGRQAEWLRNAREVTVAFNRSVLGHEGDHGIKSIIVEFVLAFARQPLTLQTQPLTFLIMGPPGTGKTTVAKSMSELFKAFGFLLQGTLKVSDRSDYVGEYVGQTAPKVKSFLFSNLENVVLIDEAYSLASFDAKGDLEGFSAEAMDALTFWITELRGMICIIAAGYEKEMKQRFLKANPGLTRRFQNQIVLSDYEPSVLVEIFKTKLVLMAANPHILSDDAYSLLVNFIHMCRNPRKYLKDIEDFSYAFVQKALGALFQAQAGSMEQLAAVAALYLNSKASGCTSEVSCFSVCDMEDILMVYARRAHPDAFKVLSPVRDKLFEQLVRVRCTRKENEGD</sequence>
<dbReference type="Pfam" id="PF00004">
    <property type="entry name" value="AAA"/>
    <property type="match status" value="1"/>
</dbReference>
<dbReference type="GO" id="GO:0005524">
    <property type="term" value="F:ATP binding"/>
    <property type="evidence" value="ECO:0007669"/>
    <property type="project" value="UniProtKB-KW"/>
</dbReference>
<dbReference type="GO" id="GO:0016887">
    <property type="term" value="F:ATP hydrolysis activity"/>
    <property type="evidence" value="ECO:0007669"/>
    <property type="project" value="InterPro"/>
</dbReference>
<keyword evidence="2" id="KW-0547">Nucleotide-binding</keyword>
<evidence type="ECO:0000256" key="2">
    <source>
        <dbReference type="ARBA" id="ARBA00022741"/>
    </source>
</evidence>
<reference evidence="6" key="1">
    <citation type="journal article" date="2020" name="Nature">
        <title>Giant virus diversity and host interactions through global metagenomics.</title>
        <authorList>
            <person name="Schulz F."/>
            <person name="Roux S."/>
            <person name="Paez-Espino D."/>
            <person name="Jungbluth S."/>
            <person name="Walsh D.A."/>
            <person name="Denef V.J."/>
            <person name="McMahon K.D."/>
            <person name="Konstantinidis K.T."/>
            <person name="Eloe-Fadrosh E.A."/>
            <person name="Kyrpides N.C."/>
            <person name="Woyke T."/>
        </authorList>
    </citation>
    <scope>NUCLEOTIDE SEQUENCE</scope>
    <source>
        <strain evidence="6">GVMAG-S-1103017-68</strain>
    </source>
</reference>
<dbReference type="EMBL" id="MN740854">
    <property type="protein sequence ID" value="QHU15239.1"/>
    <property type="molecule type" value="Genomic_DNA"/>
</dbReference>
<dbReference type="PANTHER" id="PTHR43392">
    <property type="entry name" value="AAA-TYPE ATPASE FAMILY PROTEIN / ANKYRIN REPEAT FAMILY PROTEIN"/>
    <property type="match status" value="1"/>
</dbReference>
<name>A0A6C0KC28_9ZZZZ</name>
<proteinExistence type="inferred from homology"/>
<organism evidence="6">
    <name type="scientific">viral metagenome</name>
    <dbReference type="NCBI Taxonomy" id="1070528"/>
    <lineage>
        <taxon>unclassified sequences</taxon>
        <taxon>metagenomes</taxon>
        <taxon>organismal metagenomes</taxon>
    </lineage>
</organism>
<dbReference type="InterPro" id="IPR003959">
    <property type="entry name" value="ATPase_AAA_core"/>
</dbReference>
<accession>A0A6C0KC28</accession>
<dbReference type="SUPFAM" id="SSF52540">
    <property type="entry name" value="P-loop containing nucleoside triphosphate hydrolases"/>
    <property type="match status" value="1"/>
</dbReference>
<feature type="region of interest" description="Disordered" evidence="4">
    <location>
        <begin position="171"/>
        <end position="199"/>
    </location>
</feature>
<keyword evidence="3" id="KW-0067">ATP-binding</keyword>
<evidence type="ECO:0000313" key="6">
    <source>
        <dbReference type="EMBL" id="QHU15239.1"/>
    </source>
</evidence>
<dbReference type="InterPro" id="IPR000641">
    <property type="entry name" value="CbxX/CfxQ"/>
</dbReference>
<dbReference type="Gene3D" id="3.40.50.300">
    <property type="entry name" value="P-loop containing nucleotide triphosphate hydrolases"/>
    <property type="match status" value="1"/>
</dbReference>
<dbReference type="PRINTS" id="PR00819">
    <property type="entry name" value="CBXCFQXSUPER"/>
</dbReference>
<dbReference type="InterPro" id="IPR003593">
    <property type="entry name" value="AAA+_ATPase"/>
</dbReference>
<evidence type="ECO:0000259" key="5">
    <source>
        <dbReference type="SMART" id="SM00382"/>
    </source>
</evidence>
<dbReference type="SMART" id="SM00382">
    <property type="entry name" value="AAA"/>
    <property type="match status" value="1"/>
</dbReference>
<dbReference type="InterPro" id="IPR027417">
    <property type="entry name" value="P-loop_NTPase"/>
</dbReference>
<protein>
    <recommendedName>
        <fullName evidence="5">AAA+ ATPase domain-containing protein</fullName>
    </recommendedName>
</protein>
<dbReference type="AlphaFoldDB" id="A0A6C0KC28"/>